<reference evidence="2" key="1">
    <citation type="submission" date="2020-02" db="EMBL/GenBank/DDBJ databases">
        <authorList>
            <person name="Meier V. D."/>
        </authorList>
    </citation>
    <scope>NUCLEOTIDE SEQUENCE</scope>
    <source>
        <strain evidence="2">AVDCRST_MAG29</strain>
    </source>
</reference>
<feature type="compositionally biased region" description="Low complexity" evidence="1">
    <location>
        <begin position="407"/>
        <end position="422"/>
    </location>
</feature>
<feature type="region of interest" description="Disordered" evidence="1">
    <location>
        <begin position="177"/>
        <end position="236"/>
    </location>
</feature>
<feature type="compositionally biased region" description="Basic residues" evidence="1">
    <location>
        <begin position="334"/>
        <end position="349"/>
    </location>
</feature>
<feature type="compositionally biased region" description="Basic residues" evidence="1">
    <location>
        <begin position="24"/>
        <end position="37"/>
    </location>
</feature>
<feature type="region of interest" description="Disordered" evidence="1">
    <location>
        <begin position="1"/>
        <end position="46"/>
    </location>
</feature>
<feature type="region of interest" description="Disordered" evidence="1">
    <location>
        <begin position="407"/>
        <end position="509"/>
    </location>
</feature>
<feature type="compositionally biased region" description="Basic and acidic residues" evidence="1">
    <location>
        <begin position="320"/>
        <end position="332"/>
    </location>
</feature>
<feature type="compositionally biased region" description="Basic residues" evidence="1">
    <location>
        <begin position="200"/>
        <end position="217"/>
    </location>
</feature>
<name>A0A6J4L680_9ACTN</name>
<sequence length="509" mass="55386">GHPQPAHGRVRPGADTHEPALCRDRRRPRHRGRRAAGHRPGDDGGAAVAHHLQRRAQRGADHVRRHLLRRHVRRLDHLHPAEHAGGVVLGDHRHRGKQDGQERPRRPGTGHGRDRLVHRRHDRDRPAGGARPVGRRSGRPARRAVLLRDHAARAGCGHRRPRQLEAARLHRAVPRACHRAGRSQHRTVPADVRQPPAGRRDRHRRGRRRNLRHRRGAVGRGPPAPATAGDHPRRAALDGQGRLAPLLATVAARHRVRVPVRRRPGRWCRAADVPLVRDRAEAVQEARGVRARRHRRRGRSGGREQRLRRRDAGSAAGAGDSHHGHGRCDPGGHHQLRHRAGTGAVRHRAAAGVDPARQPVHRQCVAAGAEPATGAAVGEAPADPEALPVRRHPVLRLAGRMDRELPVARPAAPAAVRSSGSGDAPLRAPRAAAGDRGHPRAASRVPAVAGAGPVGRQGVNALERAGGSDRVRGDRPDHSRRPAEPRPGTGAAGGIRRGRADGRERWTVM</sequence>
<dbReference type="EMBL" id="CADCUG010000035">
    <property type="protein sequence ID" value="CAA9324104.1"/>
    <property type="molecule type" value="Genomic_DNA"/>
</dbReference>
<gene>
    <name evidence="2" type="ORF">AVDCRST_MAG29-631</name>
</gene>
<organism evidence="2">
    <name type="scientific">uncultured Nocardioidaceae bacterium</name>
    <dbReference type="NCBI Taxonomy" id="253824"/>
    <lineage>
        <taxon>Bacteria</taxon>
        <taxon>Bacillati</taxon>
        <taxon>Actinomycetota</taxon>
        <taxon>Actinomycetes</taxon>
        <taxon>Propionibacteriales</taxon>
        <taxon>Nocardioidaceae</taxon>
        <taxon>environmental samples</taxon>
    </lineage>
</organism>
<feature type="region of interest" description="Disordered" evidence="1">
    <location>
        <begin position="282"/>
        <end position="358"/>
    </location>
</feature>
<protein>
    <submittedName>
        <fullName evidence="2">Tripartite tricarboxylate transporter TctA family</fullName>
    </submittedName>
</protein>
<evidence type="ECO:0000313" key="2">
    <source>
        <dbReference type="EMBL" id="CAA9324104.1"/>
    </source>
</evidence>
<accession>A0A6J4L680</accession>
<feature type="compositionally biased region" description="Basic and acidic residues" evidence="1">
    <location>
        <begin position="498"/>
        <end position="509"/>
    </location>
</feature>
<evidence type="ECO:0000256" key="1">
    <source>
        <dbReference type="SAM" id="MobiDB-lite"/>
    </source>
</evidence>
<proteinExistence type="predicted"/>
<feature type="compositionally biased region" description="Basic residues" evidence="1">
    <location>
        <begin position="133"/>
        <end position="142"/>
    </location>
</feature>
<dbReference type="AlphaFoldDB" id="A0A6J4L680"/>
<feature type="region of interest" description="Disordered" evidence="1">
    <location>
        <begin position="72"/>
        <end position="142"/>
    </location>
</feature>
<feature type="non-terminal residue" evidence="2">
    <location>
        <position position="1"/>
    </location>
</feature>
<feature type="compositionally biased region" description="Basic and acidic residues" evidence="1">
    <location>
        <begin position="12"/>
        <end position="23"/>
    </location>
</feature>
<feature type="non-terminal residue" evidence="2">
    <location>
        <position position="509"/>
    </location>
</feature>
<feature type="compositionally biased region" description="Basic and acidic residues" evidence="1">
    <location>
        <begin position="97"/>
        <end position="115"/>
    </location>
</feature>
<feature type="compositionally biased region" description="Basic residues" evidence="1">
    <location>
        <begin position="289"/>
        <end position="300"/>
    </location>
</feature>
<feature type="compositionally biased region" description="Basic and acidic residues" evidence="1">
    <location>
        <begin position="466"/>
        <end position="484"/>
    </location>
</feature>